<keyword evidence="3" id="KW-0964">Secreted</keyword>
<keyword evidence="6" id="KW-1185">Reference proteome</keyword>
<dbReference type="Pfam" id="PF20147">
    <property type="entry name" value="Crinkler"/>
    <property type="match status" value="1"/>
</dbReference>
<evidence type="ECO:0000313" key="6">
    <source>
        <dbReference type="Proteomes" id="UP000827284"/>
    </source>
</evidence>
<accession>A0A9P3H1T9</accession>
<dbReference type="InterPro" id="IPR045379">
    <property type="entry name" value="Crinkler_N"/>
</dbReference>
<dbReference type="GO" id="GO:0043657">
    <property type="term" value="C:host cell"/>
    <property type="evidence" value="ECO:0007669"/>
    <property type="project" value="UniProtKB-SubCell"/>
</dbReference>
<reference evidence="5" key="1">
    <citation type="submission" date="2021-11" db="EMBL/GenBank/DDBJ databases">
        <authorList>
            <person name="Herlambang A."/>
            <person name="Guo Y."/>
            <person name="Takashima Y."/>
            <person name="Nishizawa T."/>
        </authorList>
    </citation>
    <scope>NUCLEOTIDE SEQUENCE</scope>
    <source>
        <strain evidence="5">E1425</strain>
    </source>
</reference>
<gene>
    <name evidence="5" type="ORF">EMPS_00493</name>
</gene>
<dbReference type="SUPFAM" id="SSF52540">
    <property type="entry name" value="P-loop containing nucleoside triphosphate hydrolases"/>
    <property type="match status" value="1"/>
</dbReference>
<reference evidence="5" key="2">
    <citation type="journal article" date="2022" name="Microbiol. Resour. Announc.">
        <title>Whole-Genome Sequence of Entomortierella parvispora E1425, a Mucoromycotan Fungus Associated with Burkholderiaceae-Related Endosymbiotic Bacteria.</title>
        <authorList>
            <person name="Herlambang A."/>
            <person name="Guo Y."/>
            <person name="Takashima Y."/>
            <person name="Narisawa K."/>
            <person name="Ohta H."/>
            <person name="Nishizawa T."/>
        </authorList>
    </citation>
    <scope>NUCLEOTIDE SEQUENCE</scope>
    <source>
        <strain evidence="5">E1425</strain>
    </source>
</reference>
<proteinExistence type="predicted"/>
<dbReference type="OrthoDB" id="2315391at2759"/>
<dbReference type="GO" id="GO:0005576">
    <property type="term" value="C:extracellular region"/>
    <property type="evidence" value="ECO:0007669"/>
    <property type="project" value="UniProtKB-SubCell"/>
</dbReference>
<name>A0A9P3H1T9_9FUNG</name>
<comment type="subcellular location">
    <subcellularLocation>
        <location evidence="1">Host cell</location>
    </subcellularLocation>
    <subcellularLocation>
        <location evidence="2">Secreted</location>
    </subcellularLocation>
</comment>
<sequence length="823" mass="93153">MSNESLEINCLFDGEPNPFPIIAKFSDSVGLLKGFIKTDNSSELGGVDTRRITLWRVTIPLTPLAERKPITLKGLQEVGSSAVELDVVARLHQIFDVQPPLTAVHIIVQVQTLSVSEIIKKIIVHATESVIFPSGDIMPLKDRDFTVAVDMITKNVKFRHENNLSKANFHMIVSGGAPGIGKTRFGKELFNHLKDTWIPPEWKGCDLIFKYLRMDFGSGIKLTEEDVATDNPDIIIGTRIAFCFFIEGRYELSFAQFRNEIKSNINMFTIGNVMPAITENFQLQGNRRLFLFLHVDEFQLIDRWDLLHKDKRNQLLFKEMIGSLAPLMQPPGSSMFVQVFLSGTASRAIIAAKDPSRNSFRFVSTPLLSAKSVREIAGHYAKKYKAEKCECIANKWNLCRHFLQLLEDTGGLPRALELLFAWCFQIGGNGEKFFREIAKQNFDAIFGHIKSGLEAYYSIHGTVSANKSLALSLLHASIVGRPLSRGTLMDPNNVHSSVAHLEEDSHIILEACNPAGTQFTIKMPLFFICLYNDVLQVVDHKIEERLRVQNDLHWQGWELFLACFDAFRNNLLIDLGQQTARLSDLYPGAFGTQSTLDLELKLKRLSVSEAKEQYPSETLTDRITAKNIDWKSGDNVIVNGKSAPWGDAFIVRETSQGQWTISIHQGKFDYNSVEFTSKDLSAEHQKNLAGSSSAKLKPESRKTLMSYHHIAIIFTTQPFDDEVKQDDRLVISMDNFKEYFGPVFASHANFALTQINPNFSERARIKEYIPGIGDANAVEVVEKRPFTSLQDFYRKFPHARTAIRKYEDNHPGKKIKLNFYPFE</sequence>
<dbReference type="EMBL" id="BQFW01000001">
    <property type="protein sequence ID" value="GJJ68147.1"/>
    <property type="molecule type" value="Genomic_DNA"/>
</dbReference>
<evidence type="ECO:0000259" key="4">
    <source>
        <dbReference type="Pfam" id="PF20147"/>
    </source>
</evidence>
<comment type="caution">
    <text evidence="5">The sequence shown here is derived from an EMBL/GenBank/DDBJ whole genome shotgun (WGS) entry which is preliminary data.</text>
</comment>
<evidence type="ECO:0000256" key="2">
    <source>
        <dbReference type="ARBA" id="ARBA00004613"/>
    </source>
</evidence>
<protein>
    <recommendedName>
        <fullName evidence="4">Crinkler effector protein N-terminal domain-containing protein</fullName>
    </recommendedName>
</protein>
<dbReference type="InterPro" id="IPR027417">
    <property type="entry name" value="P-loop_NTPase"/>
</dbReference>
<evidence type="ECO:0000256" key="3">
    <source>
        <dbReference type="ARBA" id="ARBA00022525"/>
    </source>
</evidence>
<feature type="domain" description="Crinkler effector protein N-terminal" evidence="4">
    <location>
        <begin position="6"/>
        <end position="109"/>
    </location>
</feature>
<evidence type="ECO:0000313" key="5">
    <source>
        <dbReference type="EMBL" id="GJJ68147.1"/>
    </source>
</evidence>
<dbReference type="AlphaFoldDB" id="A0A9P3H1T9"/>
<dbReference type="Proteomes" id="UP000827284">
    <property type="component" value="Unassembled WGS sequence"/>
</dbReference>
<evidence type="ECO:0000256" key="1">
    <source>
        <dbReference type="ARBA" id="ARBA00004340"/>
    </source>
</evidence>
<organism evidence="5 6">
    <name type="scientific">Entomortierella parvispora</name>
    <dbReference type="NCBI Taxonomy" id="205924"/>
    <lineage>
        <taxon>Eukaryota</taxon>
        <taxon>Fungi</taxon>
        <taxon>Fungi incertae sedis</taxon>
        <taxon>Mucoromycota</taxon>
        <taxon>Mortierellomycotina</taxon>
        <taxon>Mortierellomycetes</taxon>
        <taxon>Mortierellales</taxon>
        <taxon>Mortierellaceae</taxon>
        <taxon>Entomortierella</taxon>
    </lineage>
</organism>